<evidence type="ECO:0000313" key="2">
    <source>
        <dbReference type="EMBL" id="MVU82398.1"/>
    </source>
</evidence>
<evidence type="ECO:0008006" key="4">
    <source>
        <dbReference type="Google" id="ProtNLM"/>
    </source>
</evidence>
<proteinExistence type="predicted"/>
<dbReference type="SUPFAM" id="SSF55961">
    <property type="entry name" value="Bet v1-like"/>
    <property type="match status" value="1"/>
</dbReference>
<accession>A0A7K1V8I4</accession>
<comment type="caution">
    <text evidence="2">The sequence shown here is derived from an EMBL/GenBank/DDBJ whole genome shotgun (WGS) entry which is preliminary data.</text>
</comment>
<sequence>MRRILFPALAAAAALAFRHRMLTWGATAEEAAADYPGDELITDPTGRSTMATTLPAPPEAVWPWLVQMGSERAGWYSWDLFDNRGRPSATQILPQWQLLREGDRIDASPDGGLFFTVAAIDRPATLVLRSDIDVSNRRSFDPRGPLPQRFADGIWAFHLTELPGGRTRLVVRTVGRSGPRLPMALFDRLLGEPAHFIMQRRQFTNLRGRVETTPAPGQSANGDRRTAVAGAAQETR</sequence>
<keyword evidence="3" id="KW-1185">Reference proteome</keyword>
<evidence type="ECO:0000313" key="3">
    <source>
        <dbReference type="Proteomes" id="UP000466794"/>
    </source>
</evidence>
<feature type="region of interest" description="Disordered" evidence="1">
    <location>
        <begin position="212"/>
        <end position="236"/>
    </location>
</feature>
<dbReference type="InterPro" id="IPR023393">
    <property type="entry name" value="START-like_dom_sf"/>
</dbReference>
<reference evidence="2 3" key="1">
    <citation type="submission" date="2019-12" db="EMBL/GenBank/DDBJ databases">
        <title>Nocardia sp. nov. ET3-3 isolated from soil.</title>
        <authorList>
            <person name="Kanchanasin P."/>
            <person name="Tanasupawat S."/>
            <person name="Yuki M."/>
            <person name="Kudo T."/>
        </authorList>
    </citation>
    <scope>NUCLEOTIDE SEQUENCE [LARGE SCALE GENOMIC DNA]</scope>
    <source>
        <strain evidence="2 3">ET3-3</strain>
    </source>
</reference>
<name>A0A7K1V8I4_9NOCA</name>
<evidence type="ECO:0000256" key="1">
    <source>
        <dbReference type="SAM" id="MobiDB-lite"/>
    </source>
</evidence>
<protein>
    <recommendedName>
        <fullName evidence="4">SRPBCC family protein</fullName>
    </recommendedName>
</protein>
<dbReference type="RefSeq" id="WP_157392010.1">
    <property type="nucleotide sequence ID" value="NZ_WRPP01000009.1"/>
</dbReference>
<dbReference type="EMBL" id="WRPP01000009">
    <property type="protein sequence ID" value="MVU82398.1"/>
    <property type="molecule type" value="Genomic_DNA"/>
</dbReference>
<dbReference type="Gene3D" id="3.30.530.20">
    <property type="match status" value="1"/>
</dbReference>
<dbReference type="Proteomes" id="UP000466794">
    <property type="component" value="Unassembled WGS sequence"/>
</dbReference>
<gene>
    <name evidence="2" type="ORF">GPX89_34855</name>
</gene>
<organism evidence="2 3">
    <name type="scientific">Nocardia terrae</name>
    <dbReference type="NCBI Taxonomy" id="2675851"/>
    <lineage>
        <taxon>Bacteria</taxon>
        <taxon>Bacillati</taxon>
        <taxon>Actinomycetota</taxon>
        <taxon>Actinomycetes</taxon>
        <taxon>Mycobacteriales</taxon>
        <taxon>Nocardiaceae</taxon>
        <taxon>Nocardia</taxon>
    </lineage>
</organism>
<dbReference type="AlphaFoldDB" id="A0A7K1V8I4"/>